<gene>
    <name evidence="2" type="ORF">NCTC12151_00792</name>
</gene>
<dbReference type="KEGG" id="lri:NCTC12151_00792"/>
<feature type="transmembrane region" description="Helical" evidence="1">
    <location>
        <begin position="155"/>
        <end position="176"/>
    </location>
</feature>
<dbReference type="Proteomes" id="UP000249005">
    <property type="component" value="Chromosome 1"/>
</dbReference>
<reference evidence="2 3" key="1">
    <citation type="submission" date="2018-06" db="EMBL/GenBank/DDBJ databases">
        <authorList>
            <consortium name="Pathogen Informatics"/>
            <person name="Doyle S."/>
        </authorList>
    </citation>
    <scope>NUCLEOTIDE SEQUENCE [LARGE SCALE GENOMIC DNA]</scope>
    <source>
        <strain evidence="2 3">NCTC12151</strain>
    </source>
</reference>
<evidence type="ECO:0000256" key="1">
    <source>
        <dbReference type="SAM" id="Phobius"/>
    </source>
</evidence>
<protein>
    <submittedName>
        <fullName evidence="2">Uncharacterized protein</fullName>
    </submittedName>
</protein>
<keyword evidence="1" id="KW-0812">Transmembrane</keyword>
<sequence length="181" mass="20105">MITKKLALTHAGHHIEFCIVFNPFRLASHETLSVDGQVIAKSDPSRNRVQSRLTEDYAFKGVTQHIVATSAPMKGGLKQGLQVYIDGQFIGGDKELVIAETKESNHSQSEAVQKKSGIRSFSIIKVYGVILLMFLLATIRSEGTGFLRTMYIDDLFFFLAIPAVITAMYFVGMSVLKRIFS</sequence>
<accession>A0A2X4X9Z7</accession>
<organism evidence="2 3">
    <name type="scientific">Leminorella richardii</name>
    <dbReference type="NCBI Taxonomy" id="158841"/>
    <lineage>
        <taxon>Bacteria</taxon>
        <taxon>Pseudomonadati</taxon>
        <taxon>Pseudomonadota</taxon>
        <taxon>Gammaproteobacteria</taxon>
        <taxon>Enterobacterales</taxon>
        <taxon>Budviciaceae</taxon>
        <taxon>Leminorella</taxon>
    </lineage>
</organism>
<dbReference type="AlphaFoldDB" id="A0A2X4X9Z7"/>
<dbReference type="RefSeq" id="WP_111739390.1">
    <property type="nucleotide sequence ID" value="NZ_LR698987.1"/>
</dbReference>
<keyword evidence="1" id="KW-0472">Membrane</keyword>
<proteinExistence type="predicted"/>
<feature type="transmembrane region" description="Helical" evidence="1">
    <location>
        <begin position="123"/>
        <end position="143"/>
    </location>
</feature>
<keyword evidence="1" id="KW-1133">Transmembrane helix</keyword>
<dbReference type="EMBL" id="LS483470">
    <property type="protein sequence ID" value="SQI36575.1"/>
    <property type="molecule type" value="Genomic_DNA"/>
</dbReference>
<name>A0A2X4X9Z7_9GAMM</name>
<keyword evidence="3" id="KW-1185">Reference proteome</keyword>
<evidence type="ECO:0000313" key="2">
    <source>
        <dbReference type="EMBL" id="SQI36575.1"/>
    </source>
</evidence>
<evidence type="ECO:0000313" key="3">
    <source>
        <dbReference type="Proteomes" id="UP000249005"/>
    </source>
</evidence>